<name>A0ABW4VGM9_9MICO</name>
<dbReference type="InterPro" id="IPR029058">
    <property type="entry name" value="AB_hydrolase_fold"/>
</dbReference>
<accession>A0ABW4VGM9</accession>
<protein>
    <submittedName>
        <fullName evidence="3">Uncharacterized protein</fullName>
    </submittedName>
</protein>
<dbReference type="Proteomes" id="UP001597338">
    <property type="component" value="Unassembled WGS sequence"/>
</dbReference>
<feature type="compositionally biased region" description="Polar residues" evidence="1">
    <location>
        <begin position="356"/>
        <end position="366"/>
    </location>
</feature>
<evidence type="ECO:0000256" key="2">
    <source>
        <dbReference type="SAM" id="SignalP"/>
    </source>
</evidence>
<proteinExistence type="predicted"/>
<keyword evidence="4" id="KW-1185">Reference proteome</keyword>
<keyword evidence="2" id="KW-0732">Signal</keyword>
<sequence length="476" mass="51007">MPRTRQIPTALLALAALFLSLLIAPTVARAANDAPPPTEHTGEIDGAAYRVLIPEDWNGTLLLYSHGNYPSEFFGDRPVPHFLANQPATEAALTDRGYALAASLFQGGGLDFTVPTAVGDQSRLLDWFEQNVGEPERTFTTGSSMGAVTAIKHAEVEPDRIDGVLTIGGAIDVVGMLDTVLDVNLATKALLTDGTDAGGEPIELVHPSDPVASRAALVDALTAAVRTPDGRARIALIASLNNITGWYDVTRPRPDDLEDWINGQAQWLIWAYTTGLGPTARVDWEAELGGNVSASFDGDWAHRLVHSGDLREVRAAYAAAPGADLSADLAALAAEPVVEADPDARANLVRHRPEGTTPSPVLTLHTTGDGGAPPSYERSFGDRVAEVGDRERYRSVYVERGAHLTVSVAEELVALRALERRVDAGHWPSLSPRQLNRAAWELGPDYFGIFDPVSGVSDHEPAFTHFVPPRAARPSW</sequence>
<feature type="chain" id="PRO_5047305597" evidence="2">
    <location>
        <begin position="31"/>
        <end position="476"/>
    </location>
</feature>
<dbReference type="Gene3D" id="3.40.50.1820">
    <property type="entry name" value="alpha/beta hydrolase"/>
    <property type="match status" value="1"/>
</dbReference>
<reference evidence="4" key="1">
    <citation type="journal article" date="2019" name="Int. J. Syst. Evol. Microbiol.">
        <title>The Global Catalogue of Microorganisms (GCM) 10K type strain sequencing project: providing services to taxonomists for standard genome sequencing and annotation.</title>
        <authorList>
            <consortium name="The Broad Institute Genomics Platform"/>
            <consortium name="The Broad Institute Genome Sequencing Center for Infectious Disease"/>
            <person name="Wu L."/>
            <person name="Ma J."/>
        </authorList>
    </citation>
    <scope>NUCLEOTIDE SEQUENCE [LARGE SCALE GENOMIC DNA]</scope>
    <source>
        <strain evidence="4">CCM 7043</strain>
    </source>
</reference>
<organism evidence="3 4">
    <name type="scientific">Promicromonospora aerolata</name>
    <dbReference type="NCBI Taxonomy" id="195749"/>
    <lineage>
        <taxon>Bacteria</taxon>
        <taxon>Bacillati</taxon>
        <taxon>Actinomycetota</taxon>
        <taxon>Actinomycetes</taxon>
        <taxon>Micrococcales</taxon>
        <taxon>Promicromonosporaceae</taxon>
        <taxon>Promicromonospora</taxon>
    </lineage>
</organism>
<gene>
    <name evidence="3" type="ORF">ACFSL2_23600</name>
</gene>
<dbReference type="EMBL" id="JBHUHF010000001">
    <property type="protein sequence ID" value="MFD2028495.1"/>
    <property type="molecule type" value="Genomic_DNA"/>
</dbReference>
<dbReference type="RefSeq" id="WP_377200174.1">
    <property type="nucleotide sequence ID" value="NZ_JBHUHF010000001.1"/>
</dbReference>
<evidence type="ECO:0000256" key="1">
    <source>
        <dbReference type="SAM" id="MobiDB-lite"/>
    </source>
</evidence>
<feature type="region of interest" description="Disordered" evidence="1">
    <location>
        <begin position="350"/>
        <end position="373"/>
    </location>
</feature>
<comment type="caution">
    <text evidence="3">The sequence shown here is derived from an EMBL/GenBank/DDBJ whole genome shotgun (WGS) entry which is preliminary data.</text>
</comment>
<evidence type="ECO:0000313" key="3">
    <source>
        <dbReference type="EMBL" id="MFD2028495.1"/>
    </source>
</evidence>
<feature type="signal peptide" evidence="2">
    <location>
        <begin position="1"/>
        <end position="30"/>
    </location>
</feature>
<dbReference type="SUPFAM" id="SSF53474">
    <property type="entry name" value="alpha/beta-Hydrolases"/>
    <property type="match status" value="1"/>
</dbReference>
<evidence type="ECO:0000313" key="4">
    <source>
        <dbReference type="Proteomes" id="UP001597338"/>
    </source>
</evidence>